<dbReference type="RefSeq" id="WP_128198290.1">
    <property type="nucleotide sequence ID" value="NZ_SACT01000003.1"/>
</dbReference>
<keyword evidence="3" id="KW-0378">Hydrolase</keyword>
<dbReference type="GO" id="GO:0009231">
    <property type="term" value="P:riboflavin biosynthetic process"/>
    <property type="evidence" value="ECO:0007669"/>
    <property type="project" value="TreeGrafter"/>
</dbReference>
<dbReference type="Proteomes" id="UP000288178">
    <property type="component" value="Unassembled WGS sequence"/>
</dbReference>
<accession>A0A437JV88</accession>
<evidence type="ECO:0000313" key="6">
    <source>
        <dbReference type="EMBL" id="RVT51288.1"/>
    </source>
</evidence>
<dbReference type="Pfam" id="PF02633">
    <property type="entry name" value="Creatininase"/>
    <property type="match status" value="1"/>
</dbReference>
<evidence type="ECO:0000313" key="7">
    <source>
        <dbReference type="Proteomes" id="UP000288178"/>
    </source>
</evidence>
<evidence type="ECO:0000256" key="3">
    <source>
        <dbReference type="ARBA" id="ARBA00022801"/>
    </source>
</evidence>
<sequence>MHISTLNWMQVEDLLEREDRCVLPTGSVEQHGYLSLATDALLAERVALEAAEPLGVPVFPVLSYGCTPSFTAYPGTMTLSLSTYLAVMEDLIGSLVRQGFRRIVIVNGHGGNSPAAGLAGELMGRFPDLQLKYHNWWNAAHTWACVQRVDTDSSHASWMESLPWTRVPGAQIPSERKPPVDSRMAALMDPTRLRTLVGDGNFGGPYQAPEADVMAMWATAVQETRDLIDGPWRPSERGAA</sequence>
<name>A0A437JV88_9BURK</name>
<comment type="similarity">
    <text evidence="5">Belongs to the creatininase superfamily.</text>
</comment>
<reference evidence="6 7" key="1">
    <citation type="submission" date="2019-01" db="EMBL/GenBank/DDBJ databases">
        <authorList>
            <person name="Chen W.-M."/>
        </authorList>
    </citation>
    <scope>NUCLEOTIDE SEQUENCE [LARGE SCALE GENOMIC DNA]</scope>
    <source>
        <strain evidence="6 7">ICH-3</strain>
    </source>
</reference>
<dbReference type="EMBL" id="SACT01000003">
    <property type="protein sequence ID" value="RVT51288.1"/>
    <property type="molecule type" value="Genomic_DNA"/>
</dbReference>
<comment type="cofactor">
    <cofactor evidence="1">
        <name>Zn(2+)</name>
        <dbReference type="ChEBI" id="CHEBI:29105"/>
    </cofactor>
</comment>
<evidence type="ECO:0000256" key="1">
    <source>
        <dbReference type="ARBA" id="ARBA00001947"/>
    </source>
</evidence>
<dbReference type="InterPro" id="IPR024087">
    <property type="entry name" value="Creatininase-like_sf"/>
</dbReference>
<dbReference type="OrthoDB" id="9801445at2"/>
<evidence type="ECO:0000256" key="2">
    <source>
        <dbReference type="ARBA" id="ARBA00022723"/>
    </source>
</evidence>
<keyword evidence="7" id="KW-1185">Reference proteome</keyword>
<proteinExistence type="inferred from homology"/>
<dbReference type="PANTHER" id="PTHR35005">
    <property type="entry name" value="3-DEHYDRO-SCYLLO-INOSOSE HYDROLASE"/>
    <property type="match status" value="1"/>
</dbReference>
<protein>
    <submittedName>
        <fullName evidence="6">Creatininase family protein</fullName>
    </submittedName>
</protein>
<dbReference type="Gene3D" id="3.40.50.10310">
    <property type="entry name" value="Creatininase"/>
    <property type="match status" value="1"/>
</dbReference>
<keyword evidence="4" id="KW-0862">Zinc</keyword>
<evidence type="ECO:0000256" key="5">
    <source>
        <dbReference type="ARBA" id="ARBA00024029"/>
    </source>
</evidence>
<dbReference type="PANTHER" id="PTHR35005:SF1">
    <property type="entry name" value="2-AMINO-5-FORMYLAMINO-6-RIBOSYLAMINOPYRIMIDIN-4(3H)-ONE 5'-MONOPHOSPHATE DEFORMYLASE"/>
    <property type="match status" value="1"/>
</dbReference>
<keyword evidence="2" id="KW-0479">Metal-binding</keyword>
<evidence type="ECO:0000256" key="4">
    <source>
        <dbReference type="ARBA" id="ARBA00022833"/>
    </source>
</evidence>
<dbReference type="InterPro" id="IPR003785">
    <property type="entry name" value="Creatininase/forma_Hydrolase"/>
</dbReference>
<dbReference type="SUPFAM" id="SSF102215">
    <property type="entry name" value="Creatininase"/>
    <property type="match status" value="1"/>
</dbReference>
<dbReference type="AlphaFoldDB" id="A0A437JV88"/>
<dbReference type="GO" id="GO:0046872">
    <property type="term" value="F:metal ion binding"/>
    <property type="evidence" value="ECO:0007669"/>
    <property type="project" value="UniProtKB-KW"/>
</dbReference>
<gene>
    <name evidence="6" type="ORF">ENE75_10605</name>
</gene>
<organism evidence="6 7">
    <name type="scientific">Rubrivivax albus</name>
    <dbReference type="NCBI Taxonomy" id="2499835"/>
    <lineage>
        <taxon>Bacteria</taxon>
        <taxon>Pseudomonadati</taxon>
        <taxon>Pseudomonadota</taxon>
        <taxon>Betaproteobacteria</taxon>
        <taxon>Burkholderiales</taxon>
        <taxon>Sphaerotilaceae</taxon>
        <taxon>Rubrivivax</taxon>
    </lineage>
</organism>
<comment type="caution">
    <text evidence="6">The sequence shown here is derived from an EMBL/GenBank/DDBJ whole genome shotgun (WGS) entry which is preliminary data.</text>
</comment>
<dbReference type="GO" id="GO:0016811">
    <property type="term" value="F:hydrolase activity, acting on carbon-nitrogen (but not peptide) bonds, in linear amides"/>
    <property type="evidence" value="ECO:0007669"/>
    <property type="project" value="TreeGrafter"/>
</dbReference>